<keyword evidence="2" id="KW-1185">Reference proteome</keyword>
<name>A0ACB9AVI9_9ASTR</name>
<dbReference type="EMBL" id="CM042041">
    <property type="protein sequence ID" value="KAI3713664.1"/>
    <property type="molecule type" value="Genomic_DNA"/>
</dbReference>
<sequence>MNVEGDRLSSLPDDLIHKILSFIGIKHAVESSVLSSRWRDHYYYYGPDYLLRLSTDLLHLDKVDMRINYPPYGNKAYTHKIVCLFEQLHSVKFLTLNLELVKLLSSSVELISHQPSPFVNLKCLKIYPPNYVTEPKVTMSTEIKNYLLDGSPGATLTMVSHEEIRAVMNVASARNRMGELQVLLDQWKENSETNKSHMKQNEAPMESHTTTVHEQGEVETHRARDKKMKCHFQERMAHVKSYWEVLNEQLEKGYNKTRRSISLLREIEGLLKKVPRSDRAKLQTRFSGLRAEAETIMDNVMDCVKIQCDKRPSR</sequence>
<accession>A0ACB9AVI9</accession>
<dbReference type="Proteomes" id="UP001056120">
    <property type="component" value="Linkage Group LG24"/>
</dbReference>
<reference evidence="1 2" key="2">
    <citation type="journal article" date="2022" name="Mol. Ecol. Resour.">
        <title>The genomes of chicory, endive, great burdock and yacon provide insights into Asteraceae paleo-polyploidization history and plant inulin production.</title>
        <authorList>
            <person name="Fan W."/>
            <person name="Wang S."/>
            <person name="Wang H."/>
            <person name="Wang A."/>
            <person name="Jiang F."/>
            <person name="Liu H."/>
            <person name="Zhao H."/>
            <person name="Xu D."/>
            <person name="Zhang Y."/>
        </authorList>
    </citation>
    <scope>NUCLEOTIDE SEQUENCE [LARGE SCALE GENOMIC DNA]</scope>
    <source>
        <strain evidence="2">cv. Yunnan</strain>
        <tissue evidence="1">Leaves</tissue>
    </source>
</reference>
<reference evidence="2" key="1">
    <citation type="journal article" date="2022" name="Mol. Ecol. Resour.">
        <title>The genomes of chicory, endive, great burdock and yacon provide insights into Asteraceae palaeo-polyploidization history and plant inulin production.</title>
        <authorList>
            <person name="Fan W."/>
            <person name="Wang S."/>
            <person name="Wang H."/>
            <person name="Wang A."/>
            <person name="Jiang F."/>
            <person name="Liu H."/>
            <person name="Zhao H."/>
            <person name="Xu D."/>
            <person name="Zhang Y."/>
        </authorList>
    </citation>
    <scope>NUCLEOTIDE SEQUENCE [LARGE SCALE GENOMIC DNA]</scope>
    <source>
        <strain evidence="2">cv. Yunnan</strain>
    </source>
</reference>
<gene>
    <name evidence="1" type="ORF">L1987_72247</name>
</gene>
<evidence type="ECO:0000313" key="1">
    <source>
        <dbReference type="EMBL" id="KAI3713664.1"/>
    </source>
</evidence>
<proteinExistence type="predicted"/>
<comment type="caution">
    <text evidence="1">The sequence shown here is derived from an EMBL/GenBank/DDBJ whole genome shotgun (WGS) entry which is preliminary data.</text>
</comment>
<protein>
    <submittedName>
        <fullName evidence="1">Uncharacterized protein</fullName>
    </submittedName>
</protein>
<evidence type="ECO:0000313" key="2">
    <source>
        <dbReference type="Proteomes" id="UP001056120"/>
    </source>
</evidence>
<organism evidence="1 2">
    <name type="scientific">Smallanthus sonchifolius</name>
    <dbReference type="NCBI Taxonomy" id="185202"/>
    <lineage>
        <taxon>Eukaryota</taxon>
        <taxon>Viridiplantae</taxon>
        <taxon>Streptophyta</taxon>
        <taxon>Embryophyta</taxon>
        <taxon>Tracheophyta</taxon>
        <taxon>Spermatophyta</taxon>
        <taxon>Magnoliopsida</taxon>
        <taxon>eudicotyledons</taxon>
        <taxon>Gunneridae</taxon>
        <taxon>Pentapetalae</taxon>
        <taxon>asterids</taxon>
        <taxon>campanulids</taxon>
        <taxon>Asterales</taxon>
        <taxon>Asteraceae</taxon>
        <taxon>Asteroideae</taxon>
        <taxon>Heliantheae alliance</taxon>
        <taxon>Millerieae</taxon>
        <taxon>Smallanthus</taxon>
    </lineage>
</organism>